<evidence type="ECO:0008006" key="3">
    <source>
        <dbReference type="Google" id="ProtNLM"/>
    </source>
</evidence>
<gene>
    <name evidence="1" type="ORF">HQ36_05275</name>
</gene>
<keyword evidence="2" id="KW-1185">Reference proteome</keyword>
<dbReference type="Proteomes" id="UP000030134">
    <property type="component" value="Unassembled WGS sequence"/>
</dbReference>
<protein>
    <recommendedName>
        <fullName evidence="3">Lipoprotein</fullName>
    </recommendedName>
</protein>
<sequence>MKHYTIKGLMLALLLGFSLIACRKEVPQLPQQKEAQEASTPSTYPSEPSPSTLHFSLVYAHHSDFDWGRYRFALKKAETEAYAPFAAPVTHRREVELFFGKPTLTEKPLTPKPIEEINAFWSKDKSTPVELIVYNDQGRRVASIFFLLREEAGVPMVGPVARADGWSLCRWVYQKSPNRLPYFEVRFTSEEGL</sequence>
<evidence type="ECO:0000313" key="2">
    <source>
        <dbReference type="Proteomes" id="UP000030134"/>
    </source>
</evidence>
<dbReference type="STRING" id="266762.HQ36_05275"/>
<dbReference type="PROSITE" id="PS51257">
    <property type="entry name" value="PROKAR_LIPOPROTEIN"/>
    <property type="match status" value="1"/>
</dbReference>
<evidence type="ECO:0000313" key="1">
    <source>
        <dbReference type="EMBL" id="KGN97688.1"/>
    </source>
</evidence>
<accession>A0A0A2G319</accession>
<dbReference type="RefSeq" id="WP_036884161.1">
    <property type="nucleotide sequence ID" value="NZ_JQZW01000009.1"/>
</dbReference>
<name>A0A0A2G319_9PORP</name>
<dbReference type="OrthoDB" id="9914349at2"/>
<dbReference type="EMBL" id="JQZW01000009">
    <property type="protein sequence ID" value="KGN97688.1"/>
    <property type="molecule type" value="Genomic_DNA"/>
</dbReference>
<comment type="caution">
    <text evidence="1">The sequence shown here is derived from an EMBL/GenBank/DDBJ whole genome shotgun (WGS) entry which is preliminary data.</text>
</comment>
<organism evidence="1 2">
    <name type="scientific">Porphyromonas gingivicanis</name>
    <dbReference type="NCBI Taxonomy" id="266762"/>
    <lineage>
        <taxon>Bacteria</taxon>
        <taxon>Pseudomonadati</taxon>
        <taxon>Bacteroidota</taxon>
        <taxon>Bacteroidia</taxon>
        <taxon>Bacteroidales</taxon>
        <taxon>Porphyromonadaceae</taxon>
        <taxon>Porphyromonas</taxon>
    </lineage>
</organism>
<proteinExistence type="predicted"/>
<reference evidence="1 2" key="1">
    <citation type="submission" date="2014-08" db="EMBL/GenBank/DDBJ databases">
        <title>Porphyromonas gingivicanis strain:COT-022_OH1391 Genome sequencing.</title>
        <authorList>
            <person name="Wallis C."/>
            <person name="Deusch O."/>
            <person name="O'Flynn C."/>
            <person name="Davis I."/>
            <person name="Jospin G."/>
            <person name="Darling A.E."/>
            <person name="Coil D.A."/>
            <person name="Alexiev A."/>
            <person name="Horsfall A."/>
            <person name="Kirkwood N."/>
            <person name="Harris S."/>
            <person name="Eisen J.A."/>
        </authorList>
    </citation>
    <scope>NUCLEOTIDE SEQUENCE [LARGE SCALE GENOMIC DNA]</scope>
    <source>
        <strain evidence="2">COT-022 OH1391</strain>
    </source>
</reference>
<dbReference type="AlphaFoldDB" id="A0A0A2G319"/>